<comment type="caution">
    <text evidence="3">The sequence shown here is derived from an EMBL/GenBank/DDBJ whole genome shotgun (WGS) entry which is preliminary data.</text>
</comment>
<evidence type="ECO:0000259" key="2">
    <source>
        <dbReference type="Pfam" id="PF10307"/>
    </source>
</evidence>
<feature type="compositionally biased region" description="Gly residues" evidence="1">
    <location>
        <begin position="557"/>
        <end position="566"/>
    </location>
</feature>
<proteinExistence type="predicted"/>
<protein>
    <recommendedName>
        <fullName evidence="2">Swiss Army Knife RNA repair protein HAD domain-containing protein</fullName>
    </recommendedName>
</protein>
<dbReference type="InterPro" id="IPR018812">
    <property type="entry name" value="SAK_HAD"/>
</dbReference>
<gene>
    <name evidence="3" type="ORF">PG993_000929</name>
</gene>
<name>A0ABR1UAG7_9PEZI</name>
<dbReference type="Pfam" id="PF10307">
    <property type="entry name" value="HAD_SAK_1"/>
    <property type="match status" value="1"/>
</dbReference>
<reference evidence="3 4" key="1">
    <citation type="submission" date="2023-01" db="EMBL/GenBank/DDBJ databases">
        <title>Analysis of 21 Apiospora genomes using comparative genomics revels a genus with tremendous synthesis potential of carbohydrate active enzymes and secondary metabolites.</title>
        <authorList>
            <person name="Sorensen T."/>
        </authorList>
    </citation>
    <scope>NUCLEOTIDE SEQUENCE [LARGE SCALE GENOMIC DNA]</scope>
    <source>
        <strain evidence="3 4">CBS 33761</strain>
    </source>
</reference>
<feature type="domain" description="Swiss Army Knife RNA repair protein HAD" evidence="2">
    <location>
        <begin position="54"/>
        <end position="259"/>
    </location>
</feature>
<evidence type="ECO:0000313" key="3">
    <source>
        <dbReference type="EMBL" id="KAK8055702.1"/>
    </source>
</evidence>
<keyword evidence="4" id="KW-1185">Reference proteome</keyword>
<evidence type="ECO:0000256" key="1">
    <source>
        <dbReference type="SAM" id="MobiDB-lite"/>
    </source>
</evidence>
<dbReference type="PANTHER" id="PTHR10335:SF23">
    <property type="entry name" value="OB FOLD-CONTAINING PROTEIN, NUCLEIC ACID BINDING"/>
    <property type="match status" value="1"/>
</dbReference>
<dbReference type="Proteomes" id="UP001444661">
    <property type="component" value="Unassembled WGS sequence"/>
</dbReference>
<accession>A0ABR1UAG7</accession>
<dbReference type="EMBL" id="JAQQWK010000001">
    <property type="protein sequence ID" value="KAK8055702.1"/>
    <property type="molecule type" value="Genomic_DNA"/>
</dbReference>
<sequence>MASRHPNGTQNGPATNTHTITALSRWSILDKKLPPVEQIKAIHVYDFDNTLFKTPLPNQKLWNGRTTGALGSPDIFINGGWWHDSRILAATGEGVEHEEKRGWKGWWNEKIVELVHLSMKQEDALSVMLTGRSERGFSELMKRILASKGLEFDMAGLKPAIGPNNERFSSTMKFKQVFLESLMETYKNAEEIRIYEDRVKHVQGFREFMADFNRRQEGYGQKTRGPISAEVIQVADISTNLDPVVEVAEIQHLINTHNAMLDQPGPRPPGGKRHERLMVKKTVFFTSYMIGKADTKRLLKLVHLPKLSHSELKFHANNIMICPRPCPESVMEKVGGMGTKMKWKVTGTACFENSIWAASVAPVPATAKYHTDNPSPLVVLALRKGARPMDAGKIQNWQPVSPDKAFEFETTVGEKMGNMVVHMPTRMETVISIRQDTEAVAAEDIEAALEAARLIMDIAVGLEAVVTVEAVVAVAAEAEAEAMATNHWMTLEAVTSRPVEDMDKVRLCLMMTSFPPCRRVVNPEPASRPNRLLVHKAWDTNNQAGNPPTGPSQGRPTGAGPGGFGGPDLQNLY</sequence>
<organism evidence="3 4">
    <name type="scientific">Apiospora rasikravindrae</name>
    <dbReference type="NCBI Taxonomy" id="990691"/>
    <lineage>
        <taxon>Eukaryota</taxon>
        <taxon>Fungi</taxon>
        <taxon>Dikarya</taxon>
        <taxon>Ascomycota</taxon>
        <taxon>Pezizomycotina</taxon>
        <taxon>Sordariomycetes</taxon>
        <taxon>Xylariomycetidae</taxon>
        <taxon>Amphisphaeriales</taxon>
        <taxon>Apiosporaceae</taxon>
        <taxon>Apiospora</taxon>
    </lineage>
</organism>
<evidence type="ECO:0000313" key="4">
    <source>
        <dbReference type="Proteomes" id="UP001444661"/>
    </source>
</evidence>
<feature type="region of interest" description="Disordered" evidence="1">
    <location>
        <begin position="540"/>
        <end position="573"/>
    </location>
</feature>
<dbReference type="PANTHER" id="PTHR10335">
    <property type="entry name" value="RRNA 2-O-METHYLTRANSFERASE FIBRILLARIN"/>
    <property type="match status" value="1"/>
</dbReference>